<gene>
    <name evidence="7" type="primary">lgt</name>
    <name evidence="9" type="ORF">GCM10007298_27530</name>
</gene>
<dbReference type="PANTHER" id="PTHR30589">
    <property type="entry name" value="PROLIPOPROTEIN DIACYLGLYCERYL TRANSFERASE"/>
    <property type="match status" value="1"/>
</dbReference>
<feature type="transmembrane region" description="Helical" evidence="7">
    <location>
        <begin position="223"/>
        <end position="242"/>
    </location>
</feature>
<feature type="compositionally biased region" description="Polar residues" evidence="8">
    <location>
        <begin position="366"/>
        <end position="389"/>
    </location>
</feature>
<dbReference type="InterPro" id="IPR001640">
    <property type="entry name" value="Lgt"/>
</dbReference>
<keyword evidence="6 7" id="KW-0472">Membrane</keyword>
<comment type="catalytic activity">
    <reaction evidence="7">
        <text>L-cysteinyl-[prolipoprotein] + a 1,2-diacyl-sn-glycero-3-phospho-(1'-sn-glycerol) = an S-1,2-diacyl-sn-glyceryl-L-cysteinyl-[prolipoprotein] + sn-glycerol 1-phosphate + H(+)</text>
        <dbReference type="Rhea" id="RHEA:56712"/>
        <dbReference type="Rhea" id="RHEA-COMP:14679"/>
        <dbReference type="Rhea" id="RHEA-COMP:14680"/>
        <dbReference type="ChEBI" id="CHEBI:15378"/>
        <dbReference type="ChEBI" id="CHEBI:29950"/>
        <dbReference type="ChEBI" id="CHEBI:57685"/>
        <dbReference type="ChEBI" id="CHEBI:64716"/>
        <dbReference type="ChEBI" id="CHEBI:140658"/>
        <dbReference type="EC" id="2.5.1.145"/>
    </reaction>
</comment>
<comment type="caution">
    <text evidence="9">The sequence shown here is derived from an EMBL/GenBank/DDBJ whole genome shotgun (WGS) entry which is preliminary data.</text>
</comment>
<feature type="binding site" evidence="7">
    <location>
        <position position="146"/>
    </location>
    <ligand>
        <name>a 1,2-diacyl-sn-glycero-3-phospho-(1'-sn-glycerol)</name>
        <dbReference type="ChEBI" id="CHEBI:64716"/>
    </ligand>
</feature>
<evidence type="ECO:0000256" key="1">
    <source>
        <dbReference type="ARBA" id="ARBA00007150"/>
    </source>
</evidence>
<dbReference type="PANTHER" id="PTHR30589:SF0">
    <property type="entry name" value="PHOSPHATIDYLGLYCEROL--PROLIPOPROTEIN DIACYLGLYCERYL TRANSFERASE"/>
    <property type="match status" value="1"/>
</dbReference>
<dbReference type="HAMAP" id="MF_01147">
    <property type="entry name" value="Lgt"/>
    <property type="match status" value="1"/>
</dbReference>
<feature type="compositionally biased region" description="Acidic residues" evidence="8">
    <location>
        <begin position="343"/>
        <end position="360"/>
    </location>
</feature>
<organism evidence="9 10">
    <name type="scientific">Williamsia phyllosphaerae</name>
    <dbReference type="NCBI Taxonomy" id="885042"/>
    <lineage>
        <taxon>Bacteria</taxon>
        <taxon>Bacillati</taxon>
        <taxon>Actinomycetota</taxon>
        <taxon>Actinomycetes</taxon>
        <taxon>Mycobacteriales</taxon>
        <taxon>Nocardiaceae</taxon>
        <taxon>Williamsia</taxon>
    </lineage>
</organism>
<evidence type="ECO:0000256" key="8">
    <source>
        <dbReference type="SAM" id="MobiDB-lite"/>
    </source>
</evidence>
<proteinExistence type="inferred from homology"/>
<comment type="similarity">
    <text evidence="1 7">Belongs to the Lgt family.</text>
</comment>
<feature type="transmembrane region" description="Helical" evidence="7">
    <location>
        <begin position="57"/>
        <end position="78"/>
    </location>
</feature>
<feature type="transmembrane region" description="Helical" evidence="7">
    <location>
        <begin position="254"/>
        <end position="276"/>
    </location>
</feature>
<evidence type="ECO:0000256" key="5">
    <source>
        <dbReference type="ARBA" id="ARBA00022989"/>
    </source>
</evidence>
<keyword evidence="10" id="KW-1185">Reference proteome</keyword>
<dbReference type="EMBL" id="BMCS01000001">
    <property type="protein sequence ID" value="GGF30054.1"/>
    <property type="molecule type" value="Genomic_DNA"/>
</dbReference>
<dbReference type="NCBIfam" id="TIGR00544">
    <property type="entry name" value="lgt"/>
    <property type="match status" value="1"/>
</dbReference>
<keyword evidence="5 7" id="KW-1133">Transmembrane helix</keyword>
<keyword evidence="3 7" id="KW-0808">Transferase</keyword>
<comment type="pathway">
    <text evidence="7">Protein modification; lipoprotein biosynthesis (diacylglyceryl transfer).</text>
</comment>
<comment type="function">
    <text evidence="7">Catalyzes the transfer of the diacylglyceryl group from phosphatidylglycerol to the sulfhydryl group of the N-terminal cysteine of a prolipoprotein, the first step in the formation of mature lipoproteins.</text>
</comment>
<feature type="compositionally biased region" description="Acidic residues" evidence="8">
    <location>
        <begin position="298"/>
        <end position="309"/>
    </location>
</feature>
<evidence type="ECO:0000313" key="10">
    <source>
        <dbReference type="Proteomes" id="UP000632454"/>
    </source>
</evidence>
<sequence>MTDPTVLAYIPSPSQGVWYLGSFPLRAYALCIIAGIIVAVVWGNRRWQARGGRDGEVLDIAIWAVPFGLVGGRLYHLATDWRTYFGDGPKAPIDALKIWDGGLGIWGAVAFGAVGAWIGARRAGIRLPAWGDAIGPPILLAQAIGRLGNYFNQELYGAHTDLPWGLQIFERVDDNGNVGPGLIDGKSTGTVVDVVQPTFLYELLWNVLVVIVLVVIDRRFRIGHGRLFAGYVAGYCLGRFWIELLREDAATHIFGVRINVFTAAIVFLCAVAYIVLARKGRESETEIYRDGRAPVADEADLIDRDDNDDTVAQAGPADTADNADDDDTVAEGDPPAVVSEPDTGTDDDPEDASSADEDAAPTDTAVSITKDTPTDTASPDVQTTTSTDAPTAPKEPTAASTDEEPRPTP</sequence>
<accession>A0ABQ1V0J2</accession>
<protein>
    <recommendedName>
        <fullName evidence="7">Phosphatidylglycerol--prolipoprotein diacylglyceryl transferase</fullName>
        <ecNumber evidence="7">2.5.1.145</ecNumber>
    </recommendedName>
</protein>
<evidence type="ECO:0000256" key="4">
    <source>
        <dbReference type="ARBA" id="ARBA00022692"/>
    </source>
</evidence>
<dbReference type="RefSeq" id="WP_188490204.1">
    <property type="nucleotide sequence ID" value="NZ_BMCS01000001.1"/>
</dbReference>
<evidence type="ECO:0000256" key="6">
    <source>
        <dbReference type="ARBA" id="ARBA00023136"/>
    </source>
</evidence>
<feature type="transmembrane region" description="Helical" evidence="7">
    <location>
        <begin position="27"/>
        <end position="45"/>
    </location>
</feature>
<reference evidence="10" key="1">
    <citation type="journal article" date="2019" name="Int. J. Syst. Evol. Microbiol.">
        <title>The Global Catalogue of Microorganisms (GCM) 10K type strain sequencing project: providing services to taxonomists for standard genome sequencing and annotation.</title>
        <authorList>
            <consortium name="The Broad Institute Genomics Platform"/>
            <consortium name="The Broad Institute Genome Sequencing Center for Infectious Disease"/>
            <person name="Wu L."/>
            <person name="Ma J."/>
        </authorList>
    </citation>
    <scope>NUCLEOTIDE SEQUENCE [LARGE SCALE GENOMIC DNA]</scope>
    <source>
        <strain evidence="10">CCM 7855</strain>
    </source>
</reference>
<feature type="transmembrane region" description="Helical" evidence="7">
    <location>
        <begin position="199"/>
        <end position="216"/>
    </location>
</feature>
<feature type="compositionally biased region" description="Acidic residues" evidence="8">
    <location>
        <begin position="321"/>
        <end position="330"/>
    </location>
</feature>
<feature type="region of interest" description="Disordered" evidence="8">
    <location>
        <begin position="298"/>
        <end position="409"/>
    </location>
</feature>
<evidence type="ECO:0000256" key="3">
    <source>
        <dbReference type="ARBA" id="ARBA00022679"/>
    </source>
</evidence>
<name>A0ABQ1V0J2_9NOCA</name>
<dbReference type="Proteomes" id="UP000632454">
    <property type="component" value="Unassembled WGS sequence"/>
</dbReference>
<evidence type="ECO:0000256" key="2">
    <source>
        <dbReference type="ARBA" id="ARBA00022475"/>
    </source>
</evidence>
<keyword evidence="4 7" id="KW-0812">Transmembrane</keyword>
<evidence type="ECO:0000313" key="9">
    <source>
        <dbReference type="EMBL" id="GGF30054.1"/>
    </source>
</evidence>
<feature type="transmembrane region" description="Helical" evidence="7">
    <location>
        <begin position="127"/>
        <end position="145"/>
    </location>
</feature>
<dbReference type="EC" id="2.5.1.145" evidence="7"/>
<dbReference type="PROSITE" id="PS01311">
    <property type="entry name" value="LGT"/>
    <property type="match status" value="1"/>
</dbReference>
<feature type="transmembrane region" description="Helical" evidence="7">
    <location>
        <begin position="98"/>
        <end position="120"/>
    </location>
</feature>
<dbReference type="Pfam" id="PF01790">
    <property type="entry name" value="LGT"/>
    <property type="match status" value="1"/>
</dbReference>
<keyword evidence="2 7" id="KW-1003">Cell membrane</keyword>
<comment type="subcellular location">
    <subcellularLocation>
        <location evidence="7">Cell membrane</location>
        <topology evidence="7">Multi-pass membrane protein</topology>
    </subcellularLocation>
</comment>
<evidence type="ECO:0000256" key="7">
    <source>
        <dbReference type="HAMAP-Rule" id="MF_01147"/>
    </source>
</evidence>